<evidence type="ECO:0000259" key="1">
    <source>
        <dbReference type="Pfam" id="PF10005"/>
    </source>
</evidence>
<evidence type="ECO:0000313" key="2">
    <source>
        <dbReference type="EMBL" id="MQX09535.1"/>
    </source>
</evidence>
<accession>A0A844ACF9</accession>
<gene>
    <name evidence="2" type="ORF">GHK48_14920</name>
</gene>
<reference evidence="2 3" key="1">
    <citation type="journal article" date="2013" name="Genome Biol.">
        <title>Comparative genomics of the core and accessory genomes of 48 Sinorhizobium strains comprising five genospecies.</title>
        <authorList>
            <person name="Sugawara M."/>
            <person name="Epstein B."/>
            <person name="Badgley B.D."/>
            <person name="Unno T."/>
            <person name="Xu L."/>
            <person name="Reese J."/>
            <person name="Gyaneshwar P."/>
            <person name="Denny R."/>
            <person name="Mudge J."/>
            <person name="Bharti A.K."/>
            <person name="Farmer A.D."/>
            <person name="May G.D."/>
            <person name="Woodward J.E."/>
            <person name="Medigue C."/>
            <person name="Vallenet D."/>
            <person name="Lajus A."/>
            <person name="Rouy Z."/>
            <person name="Martinez-Vaz B."/>
            <person name="Tiffin P."/>
            <person name="Young N.D."/>
            <person name="Sadowsky M.J."/>
        </authorList>
    </citation>
    <scope>NUCLEOTIDE SEQUENCE [LARGE SCALE GENOMIC DNA]</scope>
    <source>
        <strain evidence="2 3">USDA205</strain>
    </source>
</reference>
<dbReference type="RefSeq" id="WP_014329494.1">
    <property type="nucleotide sequence ID" value="NZ_BSPA01000045.1"/>
</dbReference>
<proteinExistence type="predicted"/>
<protein>
    <recommendedName>
        <fullName evidence="1">Zinc-ribbon domain-containing protein</fullName>
    </recommendedName>
</protein>
<dbReference type="InterPro" id="IPR011201">
    <property type="entry name" value="Zinc-ribbon_6_bact"/>
</dbReference>
<dbReference type="Pfam" id="PF10005">
    <property type="entry name" value="Zn_ribbon_DZR_6"/>
    <property type="match status" value="1"/>
</dbReference>
<dbReference type="EMBL" id="WISZ01000115">
    <property type="protein sequence ID" value="MQX09535.1"/>
    <property type="molecule type" value="Genomic_DNA"/>
</dbReference>
<dbReference type="Proteomes" id="UP000466694">
    <property type="component" value="Unassembled WGS sequence"/>
</dbReference>
<feature type="domain" description="Zinc-ribbon" evidence="1">
    <location>
        <begin position="3"/>
        <end position="93"/>
    </location>
</feature>
<sequence length="362" mass="41054">MRLFSCDFCNQVVHFDNRQCVSCGHRLGFDPELMAMYALESAGGTQWQLAGKPFETRVFCSNASVDVCNWLVNPGCGNFCVACRHNRLVPNASTPDGVRRWQRIGQAQRHLFYSILRWDIPHPDRTEDPQGGLVFDFIEDQQQPDGTVTVPMTGHDEGVITIRAAEANDVTMELARASMNEHYRTLLGHFRHEIGHYIWNKLVRDAGCSDEFRSLFGDEREDYIIALQRYHLDGPRLGWQENYISPYASSHPWEDFAECVAHLFHIVDTLETARSFGMAVDPLSGGEEMAAEVAFDPYRASSAQQIADAWVPLSIALNAIQRSMGQRDTYPFVVSPSVFPKLDYVNRLVRQFEGNRRAASSR</sequence>
<dbReference type="GeneID" id="48974195"/>
<dbReference type="InterPro" id="IPR031321">
    <property type="entry name" value="UCP012641"/>
</dbReference>
<dbReference type="PIRSF" id="PIRSF012641">
    <property type="entry name" value="UCP012641"/>
    <property type="match status" value="1"/>
</dbReference>
<evidence type="ECO:0000313" key="3">
    <source>
        <dbReference type="Proteomes" id="UP000466694"/>
    </source>
</evidence>
<name>A0A844ACF9_RHIFR</name>
<dbReference type="Gene3D" id="3.40.390.70">
    <property type="match status" value="1"/>
</dbReference>
<dbReference type="Pfam" id="PF15887">
    <property type="entry name" value="Peptidase_Mx"/>
    <property type="match status" value="1"/>
</dbReference>
<comment type="caution">
    <text evidence="2">The sequence shown here is derived from an EMBL/GenBank/DDBJ whole genome shotgun (WGS) entry which is preliminary data.</text>
</comment>
<organism evidence="2 3">
    <name type="scientific">Rhizobium fredii</name>
    <name type="common">Sinorhizobium fredii</name>
    <dbReference type="NCBI Taxonomy" id="380"/>
    <lineage>
        <taxon>Bacteria</taxon>
        <taxon>Pseudomonadati</taxon>
        <taxon>Pseudomonadota</taxon>
        <taxon>Alphaproteobacteria</taxon>
        <taxon>Hyphomicrobiales</taxon>
        <taxon>Rhizobiaceae</taxon>
        <taxon>Sinorhizobium/Ensifer group</taxon>
        <taxon>Sinorhizobium</taxon>
    </lineage>
</organism>
<dbReference type="AlphaFoldDB" id="A0A844ACF9"/>